<protein>
    <submittedName>
        <fullName evidence="1">Uncharacterized protein</fullName>
    </submittedName>
</protein>
<name>A0ABU4GRF9_9CLOT</name>
<organism evidence="1 2">
    <name type="scientific">Clostridium boliviensis</name>
    <dbReference type="NCBI Taxonomy" id="318465"/>
    <lineage>
        <taxon>Bacteria</taxon>
        <taxon>Bacillati</taxon>
        <taxon>Bacillota</taxon>
        <taxon>Clostridia</taxon>
        <taxon>Eubacteriales</taxon>
        <taxon>Clostridiaceae</taxon>
        <taxon>Clostridium</taxon>
    </lineage>
</organism>
<dbReference type="EMBL" id="JAWONS010000279">
    <property type="protein sequence ID" value="MDW2799582.1"/>
    <property type="molecule type" value="Genomic_DNA"/>
</dbReference>
<proteinExistence type="predicted"/>
<comment type="caution">
    <text evidence="1">The sequence shown here is derived from an EMBL/GenBank/DDBJ whole genome shotgun (WGS) entry which is preliminary data.</text>
</comment>
<dbReference type="Proteomes" id="UP001276854">
    <property type="component" value="Unassembled WGS sequence"/>
</dbReference>
<evidence type="ECO:0000313" key="2">
    <source>
        <dbReference type="Proteomes" id="UP001276854"/>
    </source>
</evidence>
<evidence type="ECO:0000313" key="1">
    <source>
        <dbReference type="EMBL" id="MDW2799582.1"/>
    </source>
</evidence>
<gene>
    <name evidence="1" type="ORF">RZO55_18565</name>
</gene>
<dbReference type="RefSeq" id="WP_318065773.1">
    <property type="nucleotide sequence ID" value="NZ_JAWONS010000279.1"/>
</dbReference>
<reference evidence="1 2" key="1">
    <citation type="submission" date="2023-10" db="EMBL/GenBank/DDBJ databases">
        <title>A novel Glycoside Hydrolase 43-Like Enzyme from Clostrdium boliviensis is an Endo-xylanase, and a Candidate for Xylooligosaccharides Production from Different Xylan Substrates.</title>
        <authorList>
            <person name="Alvarez M.T."/>
            <person name="Rocabado-Villegas L.R."/>
            <person name="Salas-Veizaga D.M."/>
            <person name="Linares-Pasten J.A."/>
            <person name="Gudmundsdottir E.E."/>
            <person name="Hreggvidsson G.O."/>
            <person name="Adlercreutz P."/>
            <person name="Nordberg Karlsson E."/>
        </authorList>
    </citation>
    <scope>NUCLEOTIDE SEQUENCE [LARGE SCALE GENOMIC DNA]</scope>
    <source>
        <strain evidence="1 2">E-1</strain>
    </source>
</reference>
<accession>A0ABU4GRF9</accession>
<sequence length="42" mass="4789">MKVTTGKVYIGEEALKKLDEILKAQEEKEKKEKPNGDAEQNK</sequence>
<keyword evidence="2" id="KW-1185">Reference proteome</keyword>